<feature type="region of interest" description="Disordered" evidence="1">
    <location>
        <begin position="325"/>
        <end position="364"/>
    </location>
</feature>
<feature type="compositionally biased region" description="Low complexity" evidence="1">
    <location>
        <begin position="98"/>
        <end position="129"/>
    </location>
</feature>
<feature type="compositionally biased region" description="Polar residues" evidence="1">
    <location>
        <begin position="765"/>
        <end position="775"/>
    </location>
</feature>
<feature type="compositionally biased region" description="Low complexity" evidence="1">
    <location>
        <begin position="544"/>
        <end position="561"/>
    </location>
</feature>
<feature type="region of interest" description="Disordered" evidence="1">
    <location>
        <begin position="84"/>
        <end position="136"/>
    </location>
</feature>
<dbReference type="PROSITE" id="PS50086">
    <property type="entry name" value="TBC_RABGAP"/>
    <property type="match status" value="1"/>
</dbReference>
<evidence type="ECO:0000313" key="4">
    <source>
        <dbReference type="Proteomes" id="UP001527925"/>
    </source>
</evidence>
<dbReference type="SUPFAM" id="SSF47923">
    <property type="entry name" value="Ypt/Rab-GAP domain of gyp1p"/>
    <property type="match status" value="2"/>
</dbReference>
<gene>
    <name evidence="3" type="ORF">HK105_202742</name>
</gene>
<feature type="compositionally biased region" description="Low complexity" evidence="1">
    <location>
        <begin position="44"/>
        <end position="67"/>
    </location>
</feature>
<sequence>MLSFREAHDLRQGYSPASSPILECIDIIDRDLYRTFPDNDRFQPRPAARRPNAQPRTPQAPHTVGSAAAAAAAAALCSDTPPSPPLSFLDRLDPDPDSTAPSLPPSLVSSSETPVTTPSSSSAPSPARSAHVDDSPPCIATESNPYILALRQVLVAFAYYSWPHPDESRTPSRTCPYAIGYCQSLNFIVAMLLLVFVEADPATRAAFDAGHQPTCFDVASRVFWMLVAIVECLLPPEMYGRTLEGSQIQQDILWTWILSLKGSKFGLERISRWLDQLNCDSPTTPRAYTAAARRGSHACTQSAGQIHLAAASAAASAASSARSRSPAAVPASPVAPSEPPQGSSDLLQLPPPPPLHTHHPSLPRLRLPPRTSSFSMITTPWFMALFVNAMPTETVLRIWDCFFLQGEKILFRVALTLIHMNEDKLVKCTDMADAWRMLKDLPKQVHDADEFIKLCFKPHVVVSPFGSGTSHLSPRLNRFPSASSVGSSSFLDDSTVFDGELKSPTAAFGAHPNSSLPSLVITQHQEHLAPHDPRRRPSHPVLPSQGAALASAGDGSDGSLQMHHAAHIASHDPHRRPSHPVLPTHAPAPLPSTTPVSLAAAWLVSSMPRTPANPGLRERTVSADQPAAFSVFGIPLWRDRPARPTPPVLATPPVLPVIAATPPHSPAQSLAEPPVDSYFALPVRANDGASRADSASTPGVAFILRSEPQALDVPADVPVLSATVSPSVLPHGDAASRDPHAPLPHPQPPPQQNPQQPQYQHHQQLTSPPRSQTAVFSRGIGGVNQKIIEKYRSLVMDHRYRLQALEAGRRGSEPATPVANVIVVNAA</sequence>
<feature type="domain" description="Rab-GAP TBC" evidence="2">
    <location>
        <begin position="1"/>
        <end position="406"/>
    </location>
</feature>
<feature type="compositionally biased region" description="Low complexity" evidence="1">
    <location>
        <begin position="753"/>
        <end position="764"/>
    </location>
</feature>
<dbReference type="SMART" id="SM00164">
    <property type="entry name" value="TBC"/>
    <property type="match status" value="1"/>
</dbReference>
<evidence type="ECO:0000259" key="2">
    <source>
        <dbReference type="PROSITE" id="PS50086"/>
    </source>
</evidence>
<dbReference type="InterPro" id="IPR000195">
    <property type="entry name" value="Rab-GAP-TBC_dom"/>
</dbReference>
<evidence type="ECO:0000256" key="1">
    <source>
        <dbReference type="SAM" id="MobiDB-lite"/>
    </source>
</evidence>
<proteinExistence type="predicted"/>
<feature type="region of interest" description="Disordered" evidence="1">
    <location>
        <begin position="726"/>
        <end position="775"/>
    </location>
</feature>
<feature type="region of interest" description="Disordered" evidence="1">
    <location>
        <begin position="36"/>
        <end position="67"/>
    </location>
</feature>
<dbReference type="PANTHER" id="PTHR47219">
    <property type="entry name" value="RAB GTPASE-ACTIVATING PROTEIN 1-LIKE"/>
    <property type="match status" value="1"/>
</dbReference>
<dbReference type="Gene3D" id="1.10.8.270">
    <property type="entry name" value="putative rabgap domain of human tbc1 domain family member 14 like domains"/>
    <property type="match status" value="1"/>
</dbReference>
<dbReference type="PANTHER" id="PTHR47219:SF20">
    <property type="entry name" value="TBC1 DOMAIN FAMILY MEMBER 2B"/>
    <property type="match status" value="1"/>
</dbReference>
<dbReference type="Gene3D" id="1.10.472.80">
    <property type="entry name" value="Ypt/Rab-GAP domain of gyp1p, domain 3"/>
    <property type="match status" value="1"/>
</dbReference>
<feature type="compositionally biased region" description="Pro residues" evidence="1">
    <location>
        <begin position="741"/>
        <end position="752"/>
    </location>
</feature>
<dbReference type="Pfam" id="PF00566">
    <property type="entry name" value="RabGAP-TBC"/>
    <property type="match status" value="2"/>
</dbReference>
<feature type="region of interest" description="Disordered" evidence="1">
    <location>
        <begin position="524"/>
        <end position="593"/>
    </location>
</feature>
<dbReference type="Proteomes" id="UP001527925">
    <property type="component" value="Unassembled WGS sequence"/>
</dbReference>
<organism evidence="3 4">
    <name type="scientific">Polyrhizophydium stewartii</name>
    <dbReference type="NCBI Taxonomy" id="2732419"/>
    <lineage>
        <taxon>Eukaryota</taxon>
        <taxon>Fungi</taxon>
        <taxon>Fungi incertae sedis</taxon>
        <taxon>Chytridiomycota</taxon>
        <taxon>Chytridiomycota incertae sedis</taxon>
        <taxon>Chytridiomycetes</taxon>
        <taxon>Rhizophydiales</taxon>
        <taxon>Rhizophydiales incertae sedis</taxon>
        <taxon>Polyrhizophydium</taxon>
    </lineage>
</organism>
<accession>A0ABR4NEH7</accession>
<dbReference type="EMBL" id="JADGIZ020000009">
    <property type="protein sequence ID" value="KAL2917869.1"/>
    <property type="molecule type" value="Genomic_DNA"/>
</dbReference>
<evidence type="ECO:0000313" key="3">
    <source>
        <dbReference type="EMBL" id="KAL2917869.1"/>
    </source>
</evidence>
<protein>
    <recommendedName>
        <fullName evidence="2">Rab-GAP TBC domain-containing protein</fullName>
    </recommendedName>
</protein>
<reference evidence="3 4" key="1">
    <citation type="submission" date="2023-09" db="EMBL/GenBank/DDBJ databases">
        <title>Pangenome analysis of Batrachochytrium dendrobatidis and related Chytrids.</title>
        <authorList>
            <person name="Yacoub M.N."/>
            <person name="Stajich J.E."/>
            <person name="James T.Y."/>
        </authorList>
    </citation>
    <scope>NUCLEOTIDE SEQUENCE [LARGE SCALE GENOMIC DNA]</scope>
    <source>
        <strain evidence="3 4">JEL0888</strain>
    </source>
</reference>
<comment type="caution">
    <text evidence="3">The sequence shown here is derived from an EMBL/GenBank/DDBJ whole genome shotgun (WGS) entry which is preliminary data.</text>
</comment>
<dbReference type="InterPro" id="IPR050302">
    <property type="entry name" value="Rab_GAP_TBC_domain"/>
</dbReference>
<keyword evidence="4" id="KW-1185">Reference proteome</keyword>
<name>A0ABR4NEH7_9FUNG</name>
<dbReference type="InterPro" id="IPR035969">
    <property type="entry name" value="Rab-GAP_TBC_sf"/>
</dbReference>
<feature type="compositionally biased region" description="Low complexity" evidence="1">
    <location>
        <begin position="325"/>
        <end position="348"/>
    </location>
</feature>